<sequence>MTSSSSHALLDNASHRDLAVVTTAGAQWGDGVMGCLVVPSEFRAVAAHYPIVFRRDGQTGRFAALALFGFEQGENLFLAGDRWDAAYVPMAHAVQPFLIGRTRDADEVPQVHIDLAHARVGAPGGQRLFDDAGAPTPYLAAKAEQLGALDAGWRATPAFLAALEHHGLLEPFTLDVPLAEGSARSLVGYHIIAEDRLAALDGAALGELNAQGHLLPIYMAVAALGRFADLMARRGRA</sequence>
<dbReference type="InterPro" id="IPR010836">
    <property type="entry name" value="SapC"/>
</dbReference>
<dbReference type="Proteomes" id="UP001184150">
    <property type="component" value="Unassembled WGS sequence"/>
</dbReference>
<keyword evidence="2" id="KW-1185">Reference proteome</keyword>
<name>A0ABU1MQJ0_9SPHN</name>
<organism evidence="1 2">
    <name type="scientific">Novosphingobium capsulatum</name>
    <dbReference type="NCBI Taxonomy" id="13688"/>
    <lineage>
        <taxon>Bacteria</taxon>
        <taxon>Pseudomonadati</taxon>
        <taxon>Pseudomonadota</taxon>
        <taxon>Alphaproteobacteria</taxon>
        <taxon>Sphingomonadales</taxon>
        <taxon>Sphingomonadaceae</taxon>
        <taxon>Novosphingobium</taxon>
    </lineage>
</organism>
<dbReference type="RefSeq" id="WP_309806101.1">
    <property type="nucleotide sequence ID" value="NZ_JAVDRD010000010.1"/>
</dbReference>
<comment type="caution">
    <text evidence="1">The sequence shown here is derived from an EMBL/GenBank/DDBJ whole genome shotgun (WGS) entry which is preliminary data.</text>
</comment>
<reference evidence="1 2" key="1">
    <citation type="submission" date="2023-07" db="EMBL/GenBank/DDBJ databases">
        <title>Sorghum-associated microbial communities from plants grown in Nebraska, USA.</title>
        <authorList>
            <person name="Schachtman D."/>
        </authorList>
    </citation>
    <scope>NUCLEOTIDE SEQUENCE [LARGE SCALE GENOMIC DNA]</scope>
    <source>
        <strain evidence="1 2">DS1027</strain>
    </source>
</reference>
<protein>
    <recommendedName>
        <fullName evidence="3">SapC protein</fullName>
    </recommendedName>
</protein>
<accession>A0ABU1MQJ0</accession>
<dbReference type="EMBL" id="JAVDRD010000010">
    <property type="protein sequence ID" value="MDR6512604.1"/>
    <property type="molecule type" value="Genomic_DNA"/>
</dbReference>
<proteinExistence type="predicted"/>
<evidence type="ECO:0000313" key="2">
    <source>
        <dbReference type="Proteomes" id="UP001184150"/>
    </source>
</evidence>
<dbReference type="Pfam" id="PF07277">
    <property type="entry name" value="SapC"/>
    <property type="match status" value="1"/>
</dbReference>
<gene>
    <name evidence="1" type="ORF">J2792_003489</name>
</gene>
<evidence type="ECO:0008006" key="3">
    <source>
        <dbReference type="Google" id="ProtNLM"/>
    </source>
</evidence>
<evidence type="ECO:0000313" key="1">
    <source>
        <dbReference type="EMBL" id="MDR6512604.1"/>
    </source>
</evidence>